<protein>
    <recommendedName>
        <fullName evidence="4">Transmembrane protein</fullName>
    </recommendedName>
</protein>
<dbReference type="VEuPathDB" id="AmoebaDB:DICPUDRAFT_83371"/>
<dbReference type="GeneID" id="10508867"/>
<keyword evidence="1" id="KW-0732">Signal</keyword>
<evidence type="ECO:0000256" key="1">
    <source>
        <dbReference type="SAM" id="SignalP"/>
    </source>
</evidence>
<keyword evidence="3" id="KW-1185">Reference proteome</keyword>
<dbReference type="Pfam" id="PF11912">
    <property type="entry name" value="CfaA_B_C"/>
    <property type="match status" value="1"/>
</dbReference>
<dbReference type="InterPro" id="IPR021837">
    <property type="entry name" value="CfaA/B/C"/>
</dbReference>
<name>F0ZZC2_DICPU</name>
<evidence type="ECO:0000313" key="3">
    <source>
        <dbReference type="Proteomes" id="UP000001064"/>
    </source>
</evidence>
<dbReference type="KEGG" id="dpp:DICPUDRAFT_83371"/>
<reference evidence="3" key="1">
    <citation type="journal article" date="2011" name="Genome Biol.">
        <title>Comparative genomics of the social amoebae Dictyostelium discoideum and Dictyostelium purpureum.</title>
        <authorList>
            <consortium name="US DOE Joint Genome Institute (JGI-PGF)"/>
            <person name="Sucgang R."/>
            <person name="Kuo A."/>
            <person name="Tian X."/>
            <person name="Salerno W."/>
            <person name="Parikh A."/>
            <person name="Feasley C.L."/>
            <person name="Dalin E."/>
            <person name="Tu H."/>
            <person name="Huang E."/>
            <person name="Barry K."/>
            <person name="Lindquist E."/>
            <person name="Shapiro H."/>
            <person name="Bruce D."/>
            <person name="Schmutz J."/>
            <person name="Salamov A."/>
            <person name="Fey P."/>
            <person name="Gaudet P."/>
            <person name="Anjard C."/>
            <person name="Babu M.M."/>
            <person name="Basu S."/>
            <person name="Bushmanova Y."/>
            <person name="van der Wel H."/>
            <person name="Katoh-Kurasawa M."/>
            <person name="Dinh C."/>
            <person name="Coutinho P.M."/>
            <person name="Saito T."/>
            <person name="Elias M."/>
            <person name="Schaap P."/>
            <person name="Kay R.R."/>
            <person name="Henrissat B."/>
            <person name="Eichinger L."/>
            <person name="Rivero F."/>
            <person name="Putnam N.H."/>
            <person name="West C.M."/>
            <person name="Loomis W.F."/>
            <person name="Chisholm R.L."/>
            <person name="Shaulsky G."/>
            <person name="Strassmann J.E."/>
            <person name="Queller D.C."/>
            <person name="Kuspa A."/>
            <person name="Grigoriev I.V."/>
        </authorList>
    </citation>
    <scope>NUCLEOTIDE SEQUENCE [LARGE SCALE GENOMIC DNA]</scope>
    <source>
        <strain evidence="3">QSDP1</strain>
    </source>
</reference>
<dbReference type="AlphaFoldDB" id="F0ZZC2"/>
<dbReference type="EMBL" id="GL871307">
    <property type="protein sequence ID" value="EGC30701.1"/>
    <property type="molecule type" value="Genomic_DNA"/>
</dbReference>
<dbReference type="PANTHER" id="PTHR33714:SF3">
    <property type="entry name" value="COUNTING FACTOR-ASSOCIATED PROTEIN A-RELATED"/>
    <property type="match status" value="1"/>
</dbReference>
<feature type="chain" id="PRO_5003263984" description="Transmembrane protein" evidence="1">
    <location>
        <begin position="19"/>
        <end position="201"/>
    </location>
</feature>
<dbReference type="PANTHER" id="PTHR33714">
    <property type="entry name" value="COUNTING FACTOR-ASSOCIATED PROTEIN A-RELATED"/>
    <property type="match status" value="1"/>
</dbReference>
<dbReference type="PROSITE" id="PS51257">
    <property type="entry name" value="PROKAR_LIPOPROTEIN"/>
    <property type="match status" value="1"/>
</dbReference>
<proteinExistence type="predicted"/>
<dbReference type="RefSeq" id="XP_003292764.1">
    <property type="nucleotide sequence ID" value="XM_003292716.1"/>
</dbReference>
<dbReference type="InParanoid" id="F0ZZC2"/>
<dbReference type="Proteomes" id="UP000001064">
    <property type="component" value="Unassembled WGS sequence"/>
</dbReference>
<evidence type="ECO:0000313" key="2">
    <source>
        <dbReference type="EMBL" id="EGC30701.1"/>
    </source>
</evidence>
<feature type="signal peptide" evidence="1">
    <location>
        <begin position="1"/>
        <end position="18"/>
    </location>
</feature>
<sequence length="201" mass="22065">MNIIKALVFLSFIISCQSQLILIKDFLGGGCNTVSGGTILKQSNCIVYNGVPSIFTVTESHGGIVQTKFDDQLCQENIIDKTFYKMNFCNTTNSEQPFEATITKTLNLPYNTIVSVAYTQKQCNGNFNDSFTSISYQLLDQCSTNGTYSSNLSCNEIGSTVYTYEGPICGGAPLSVDTYQFQSFCGNANEGNNNYLEFCNV</sequence>
<gene>
    <name evidence="2" type="ORF">DICPUDRAFT_83371</name>
</gene>
<evidence type="ECO:0008006" key="4">
    <source>
        <dbReference type="Google" id="ProtNLM"/>
    </source>
</evidence>
<accession>F0ZZC2</accession>
<organism evidence="2 3">
    <name type="scientific">Dictyostelium purpureum</name>
    <name type="common">Slime mold</name>
    <dbReference type="NCBI Taxonomy" id="5786"/>
    <lineage>
        <taxon>Eukaryota</taxon>
        <taxon>Amoebozoa</taxon>
        <taxon>Evosea</taxon>
        <taxon>Eumycetozoa</taxon>
        <taxon>Dictyostelia</taxon>
        <taxon>Dictyosteliales</taxon>
        <taxon>Dictyosteliaceae</taxon>
        <taxon>Dictyostelium</taxon>
    </lineage>
</organism>